<accession>A0AAP0KAX1</accession>
<gene>
    <name evidence="2" type="ORF">Scep_006552</name>
</gene>
<name>A0AAP0KAX1_9MAGN</name>
<dbReference type="GO" id="GO:0009966">
    <property type="term" value="P:regulation of signal transduction"/>
    <property type="evidence" value="ECO:0007669"/>
    <property type="project" value="InterPro"/>
</dbReference>
<organism evidence="2 3">
    <name type="scientific">Stephania cephalantha</name>
    <dbReference type="NCBI Taxonomy" id="152367"/>
    <lineage>
        <taxon>Eukaryota</taxon>
        <taxon>Viridiplantae</taxon>
        <taxon>Streptophyta</taxon>
        <taxon>Embryophyta</taxon>
        <taxon>Tracheophyta</taxon>
        <taxon>Spermatophyta</taxon>
        <taxon>Magnoliopsida</taxon>
        <taxon>Ranunculales</taxon>
        <taxon>Menispermaceae</taxon>
        <taxon>Menispermoideae</taxon>
        <taxon>Cissampelideae</taxon>
        <taxon>Stephania</taxon>
    </lineage>
</organism>
<keyword evidence="3" id="KW-1185">Reference proteome</keyword>
<reference evidence="2 3" key="1">
    <citation type="submission" date="2024-01" db="EMBL/GenBank/DDBJ databases">
        <title>Genome assemblies of Stephania.</title>
        <authorList>
            <person name="Yang L."/>
        </authorList>
    </citation>
    <scope>NUCLEOTIDE SEQUENCE [LARGE SCALE GENOMIC DNA]</scope>
    <source>
        <strain evidence="2">JXDWG</strain>
        <tissue evidence="2">Leaf</tissue>
    </source>
</reference>
<feature type="compositionally biased region" description="Acidic residues" evidence="1">
    <location>
        <begin position="101"/>
        <end position="113"/>
    </location>
</feature>
<dbReference type="PANTHER" id="PTHR12398">
    <property type="entry name" value="PROTEIN PHOSPHATASE INHIBITOR"/>
    <property type="match status" value="1"/>
</dbReference>
<dbReference type="PANTHER" id="PTHR12398:SF20">
    <property type="entry name" value="PROTEIN PHOSPHATASE 1 REGULATORY INHIBITOR SUBUNIT 2"/>
    <property type="match status" value="1"/>
</dbReference>
<dbReference type="EMBL" id="JBBNAG010000003">
    <property type="protein sequence ID" value="KAK9147795.1"/>
    <property type="molecule type" value="Genomic_DNA"/>
</dbReference>
<evidence type="ECO:0000256" key="1">
    <source>
        <dbReference type="SAM" id="MobiDB-lite"/>
    </source>
</evidence>
<protein>
    <recommendedName>
        <fullName evidence="4">Protein phosphatase inhibitor 2</fullName>
    </recommendedName>
</protein>
<sequence length="215" mass="24108">MISTSFSLRLCRPFLGRRVKWNEANLGEIEANKPVRQKITEPKTPYHPMIDDDDDGSLSPIKDFDECMDNAEHAEAIRTALNDVASSSGKQHKRSEGWSSSEDEGDAMEQDDEDKNRSFREHRRKHYDEYLKVKELQRKGSWLDDEAEEDGNDKAEEAGASPSLTGGVRKLHIEADNETVDPSRRKGQKTGGNSSSSSLAGGMRDIEIEDGKENP</sequence>
<feature type="region of interest" description="Disordered" evidence="1">
    <location>
        <begin position="42"/>
        <end position="63"/>
    </location>
</feature>
<feature type="region of interest" description="Disordered" evidence="1">
    <location>
        <begin position="82"/>
        <end position="215"/>
    </location>
</feature>
<dbReference type="Proteomes" id="UP001419268">
    <property type="component" value="Unassembled WGS sequence"/>
</dbReference>
<dbReference type="Pfam" id="PF04979">
    <property type="entry name" value="IPP-2"/>
    <property type="match status" value="1"/>
</dbReference>
<dbReference type="InterPro" id="IPR007062">
    <property type="entry name" value="PPI-2"/>
</dbReference>
<dbReference type="AlphaFoldDB" id="A0AAP0KAX1"/>
<evidence type="ECO:0008006" key="4">
    <source>
        <dbReference type="Google" id="ProtNLM"/>
    </source>
</evidence>
<proteinExistence type="predicted"/>
<evidence type="ECO:0000313" key="2">
    <source>
        <dbReference type="EMBL" id="KAK9147795.1"/>
    </source>
</evidence>
<feature type="compositionally biased region" description="Basic and acidic residues" evidence="1">
    <location>
        <begin position="126"/>
        <end position="142"/>
    </location>
</feature>
<comment type="caution">
    <text evidence="2">The sequence shown here is derived from an EMBL/GenBank/DDBJ whole genome shotgun (WGS) entry which is preliminary data.</text>
</comment>
<dbReference type="GO" id="GO:0004864">
    <property type="term" value="F:protein phosphatase inhibitor activity"/>
    <property type="evidence" value="ECO:0007669"/>
    <property type="project" value="InterPro"/>
</dbReference>
<evidence type="ECO:0000313" key="3">
    <source>
        <dbReference type="Proteomes" id="UP001419268"/>
    </source>
</evidence>
<feature type="compositionally biased region" description="Basic and acidic residues" evidence="1">
    <location>
        <begin position="204"/>
        <end position="215"/>
    </location>
</feature>